<dbReference type="PANTHER" id="PTHR48077:SF3">
    <property type="entry name" value="TRYPTOPHAN SYNTHASE"/>
    <property type="match status" value="1"/>
</dbReference>
<keyword evidence="6 12" id="KW-0028">Amino-acid biosynthesis</keyword>
<evidence type="ECO:0000256" key="10">
    <source>
        <dbReference type="ARBA" id="ARBA00023239"/>
    </source>
</evidence>
<dbReference type="EC" id="4.2.1.20" evidence="12"/>
<dbReference type="AlphaFoldDB" id="A0A1N6VIR5"/>
<comment type="subunit">
    <text evidence="5 12">Tetramer of two alpha and two beta chains.</text>
</comment>
<evidence type="ECO:0000256" key="11">
    <source>
        <dbReference type="ARBA" id="ARBA00049047"/>
    </source>
</evidence>
<comment type="similarity">
    <text evidence="4 12">Belongs to the TrpB family.</text>
</comment>
<evidence type="ECO:0000256" key="9">
    <source>
        <dbReference type="ARBA" id="ARBA00023141"/>
    </source>
</evidence>
<dbReference type="FunFam" id="3.40.50.1100:FF:000004">
    <property type="entry name" value="Tryptophan synthase beta chain"/>
    <property type="match status" value="1"/>
</dbReference>
<keyword evidence="10 12" id="KW-0456">Lyase</keyword>
<feature type="domain" description="Tryptophan synthase beta chain-like PALP" evidence="14">
    <location>
        <begin position="58"/>
        <end position="391"/>
    </location>
</feature>
<dbReference type="PANTHER" id="PTHR48077">
    <property type="entry name" value="TRYPTOPHAN SYNTHASE-RELATED"/>
    <property type="match status" value="1"/>
</dbReference>
<dbReference type="UniPathway" id="UPA00035">
    <property type="reaction ID" value="UER00044"/>
</dbReference>
<keyword evidence="16" id="KW-1185">Reference proteome</keyword>
<evidence type="ECO:0000313" key="15">
    <source>
        <dbReference type="EMBL" id="SIQ77735.1"/>
    </source>
</evidence>
<dbReference type="InterPro" id="IPR001926">
    <property type="entry name" value="TrpB-like_PALP"/>
</dbReference>
<evidence type="ECO:0000256" key="3">
    <source>
        <dbReference type="ARBA" id="ARBA00004733"/>
    </source>
</evidence>
<dbReference type="PROSITE" id="PS00168">
    <property type="entry name" value="TRP_SYNTHASE_BETA"/>
    <property type="match status" value="1"/>
</dbReference>
<dbReference type="OrthoDB" id="371827at2157"/>
<gene>
    <name evidence="12" type="primary">trpB</name>
    <name evidence="15" type="ORF">SAMN05421858_0374</name>
</gene>
<dbReference type="HAMAP" id="MF_00133">
    <property type="entry name" value="Trp_synth_beta"/>
    <property type="match status" value="1"/>
</dbReference>
<feature type="modified residue" description="N6-(pyridoxal phosphate)lysine" evidence="12">
    <location>
        <position position="92"/>
    </location>
</feature>
<dbReference type="Proteomes" id="UP000186914">
    <property type="component" value="Unassembled WGS sequence"/>
</dbReference>
<feature type="region of interest" description="Disordered" evidence="13">
    <location>
        <begin position="397"/>
        <end position="419"/>
    </location>
</feature>
<comment type="catalytic activity">
    <reaction evidence="11 12">
        <text>(1S,2R)-1-C-(indol-3-yl)glycerol 3-phosphate + L-serine = D-glyceraldehyde 3-phosphate + L-tryptophan + H2O</text>
        <dbReference type="Rhea" id="RHEA:10532"/>
        <dbReference type="ChEBI" id="CHEBI:15377"/>
        <dbReference type="ChEBI" id="CHEBI:33384"/>
        <dbReference type="ChEBI" id="CHEBI:57912"/>
        <dbReference type="ChEBI" id="CHEBI:58866"/>
        <dbReference type="ChEBI" id="CHEBI:59776"/>
        <dbReference type="EC" id="4.2.1.20"/>
    </reaction>
</comment>
<proteinExistence type="inferred from homology"/>
<dbReference type="InterPro" id="IPR006653">
    <property type="entry name" value="Trp_synth_b_CS"/>
</dbReference>
<sequence length="419" mass="45468">MSETRFDEDGKFGEYGGQYVPEVLMPAIEELQSAYERYVLENEDGFMDEFRRHLRDFGGRPTPLQRADALSERYDRDIYLKREDLLHGGAHKLNNALGQVLLAKYMGKDRIVAETGAGQHGTATAMAATYLGIDCEVYMGRTDINRQRPNVFRMRTHDAEVNPVDVGSGTLKEAINETMRDWATNVENTHYVIGSVVGPHPFPQMVRDFQAVISDEARKQIQEQAGRLPDSVVACAGGGSNTMGAFHEFVGDGDVSLFAVEAGGSGLAIDEDEGLAPHSASLSTGEDGVLHGARTKLLQSRDGQILESHSVSAGLDYSGVGPELAHLAETGRVTPVSVGDDAALEAFHRLSKLEGIIPALESSHAIAYLEEAENSDESDELGDLVVVNVSGRGDKDLDTVIEESEKRGIDTAPSMEVFE</sequence>
<dbReference type="InterPro" id="IPR023026">
    <property type="entry name" value="Trp_synth_beta/beta-like"/>
</dbReference>
<dbReference type="GO" id="GO:0005737">
    <property type="term" value="C:cytoplasm"/>
    <property type="evidence" value="ECO:0007669"/>
    <property type="project" value="TreeGrafter"/>
</dbReference>
<keyword evidence="9 12" id="KW-0057">Aromatic amino acid biosynthesis</keyword>
<protein>
    <recommendedName>
        <fullName evidence="12">Tryptophan synthase beta chain</fullName>
        <ecNumber evidence="12">4.2.1.20</ecNumber>
    </recommendedName>
</protein>
<evidence type="ECO:0000259" key="14">
    <source>
        <dbReference type="Pfam" id="PF00291"/>
    </source>
</evidence>
<evidence type="ECO:0000256" key="4">
    <source>
        <dbReference type="ARBA" id="ARBA00009982"/>
    </source>
</evidence>
<dbReference type="InterPro" id="IPR036052">
    <property type="entry name" value="TrpB-like_PALP_sf"/>
</dbReference>
<name>A0A1N6VIR5_9EURY</name>
<evidence type="ECO:0000256" key="12">
    <source>
        <dbReference type="HAMAP-Rule" id="MF_00133"/>
    </source>
</evidence>
<dbReference type="EMBL" id="FTNO01000001">
    <property type="protein sequence ID" value="SIQ77735.1"/>
    <property type="molecule type" value="Genomic_DNA"/>
</dbReference>
<evidence type="ECO:0000256" key="1">
    <source>
        <dbReference type="ARBA" id="ARBA00001933"/>
    </source>
</evidence>
<dbReference type="FunFam" id="3.40.50.1100:FF:000001">
    <property type="entry name" value="Tryptophan synthase beta chain"/>
    <property type="match status" value="1"/>
</dbReference>
<reference evidence="16" key="1">
    <citation type="submission" date="2017-01" db="EMBL/GenBank/DDBJ databases">
        <authorList>
            <person name="Varghese N."/>
            <person name="Submissions S."/>
        </authorList>
    </citation>
    <scope>NUCLEOTIDE SEQUENCE [LARGE SCALE GENOMIC DNA]</scope>
    <source>
        <strain evidence="16">CGMCC 1.7737</strain>
    </source>
</reference>
<comment type="function">
    <text evidence="2 12">The beta subunit is responsible for the synthesis of L-tryptophan from indole and L-serine.</text>
</comment>
<evidence type="ECO:0000256" key="5">
    <source>
        <dbReference type="ARBA" id="ARBA00011270"/>
    </source>
</evidence>
<dbReference type="GO" id="GO:0004834">
    <property type="term" value="F:tryptophan synthase activity"/>
    <property type="evidence" value="ECO:0007669"/>
    <property type="project" value="UniProtKB-UniRule"/>
</dbReference>
<comment type="pathway">
    <text evidence="3 12">Amino-acid biosynthesis; L-tryptophan biosynthesis; L-tryptophan from chorismate: step 5/5.</text>
</comment>
<comment type="cofactor">
    <cofactor evidence="1 12">
        <name>pyridoxal 5'-phosphate</name>
        <dbReference type="ChEBI" id="CHEBI:597326"/>
    </cofactor>
</comment>
<evidence type="ECO:0000256" key="2">
    <source>
        <dbReference type="ARBA" id="ARBA00002786"/>
    </source>
</evidence>
<organism evidence="15 16">
    <name type="scientific">Haladaptatus litoreus</name>
    <dbReference type="NCBI Taxonomy" id="553468"/>
    <lineage>
        <taxon>Archaea</taxon>
        <taxon>Methanobacteriati</taxon>
        <taxon>Methanobacteriota</taxon>
        <taxon>Stenosarchaea group</taxon>
        <taxon>Halobacteria</taxon>
        <taxon>Halobacteriales</taxon>
        <taxon>Haladaptataceae</taxon>
        <taxon>Haladaptatus</taxon>
    </lineage>
</organism>
<dbReference type="InterPro" id="IPR006654">
    <property type="entry name" value="Trp_synth_beta"/>
</dbReference>
<evidence type="ECO:0000256" key="7">
    <source>
        <dbReference type="ARBA" id="ARBA00022822"/>
    </source>
</evidence>
<dbReference type="RefSeq" id="WP_076427458.1">
    <property type="nucleotide sequence ID" value="NZ_FTNO01000001.1"/>
</dbReference>
<evidence type="ECO:0000256" key="6">
    <source>
        <dbReference type="ARBA" id="ARBA00022605"/>
    </source>
</evidence>
<evidence type="ECO:0000256" key="8">
    <source>
        <dbReference type="ARBA" id="ARBA00022898"/>
    </source>
</evidence>
<dbReference type="SUPFAM" id="SSF53686">
    <property type="entry name" value="Tryptophan synthase beta subunit-like PLP-dependent enzymes"/>
    <property type="match status" value="1"/>
</dbReference>
<dbReference type="Gene3D" id="3.40.50.1100">
    <property type="match status" value="2"/>
</dbReference>
<dbReference type="NCBIfam" id="TIGR00263">
    <property type="entry name" value="trpB"/>
    <property type="match status" value="1"/>
</dbReference>
<dbReference type="CDD" id="cd06446">
    <property type="entry name" value="Trp-synth_B"/>
    <property type="match status" value="1"/>
</dbReference>
<keyword evidence="7 12" id="KW-0822">Tryptophan biosynthesis</keyword>
<dbReference type="PIRSF" id="PIRSF001413">
    <property type="entry name" value="Trp_syn_beta"/>
    <property type="match status" value="1"/>
</dbReference>
<keyword evidence="8 12" id="KW-0663">Pyridoxal phosphate</keyword>
<accession>A0A1N6VIR5</accession>
<evidence type="ECO:0000313" key="16">
    <source>
        <dbReference type="Proteomes" id="UP000186914"/>
    </source>
</evidence>
<dbReference type="Pfam" id="PF00291">
    <property type="entry name" value="PALP"/>
    <property type="match status" value="1"/>
</dbReference>
<feature type="compositionally biased region" description="Basic and acidic residues" evidence="13">
    <location>
        <begin position="397"/>
        <end position="409"/>
    </location>
</feature>
<evidence type="ECO:0000256" key="13">
    <source>
        <dbReference type="SAM" id="MobiDB-lite"/>
    </source>
</evidence>